<dbReference type="RefSeq" id="WP_345937753.1">
    <property type="nucleotide sequence ID" value="NZ_JBBKTW010000005.1"/>
</dbReference>
<gene>
    <name evidence="3" type="ORF">WG926_15895</name>
</gene>
<dbReference type="InterPro" id="IPR045851">
    <property type="entry name" value="AMP-bd_C_sf"/>
</dbReference>
<dbReference type="InterPro" id="IPR025110">
    <property type="entry name" value="AMP-bd_C"/>
</dbReference>
<dbReference type="PANTHER" id="PTHR43767">
    <property type="entry name" value="LONG-CHAIN-FATTY-ACID--COA LIGASE"/>
    <property type="match status" value="1"/>
</dbReference>
<dbReference type="SUPFAM" id="SSF56801">
    <property type="entry name" value="Acetyl-CoA synthetase-like"/>
    <property type="match status" value="1"/>
</dbReference>
<feature type="domain" description="AMP-dependent synthetase/ligase" evidence="1">
    <location>
        <begin position="26"/>
        <end position="380"/>
    </location>
</feature>
<dbReference type="EMBL" id="JBBKTW010000005">
    <property type="protein sequence ID" value="MEN2989800.1"/>
    <property type="molecule type" value="Genomic_DNA"/>
</dbReference>
<dbReference type="InterPro" id="IPR020845">
    <property type="entry name" value="AMP-binding_CS"/>
</dbReference>
<evidence type="ECO:0000259" key="1">
    <source>
        <dbReference type="Pfam" id="PF00501"/>
    </source>
</evidence>
<evidence type="ECO:0000313" key="4">
    <source>
        <dbReference type="Proteomes" id="UP001413721"/>
    </source>
</evidence>
<dbReference type="Pfam" id="PF13193">
    <property type="entry name" value="AMP-binding_C"/>
    <property type="match status" value="1"/>
</dbReference>
<dbReference type="Gene3D" id="3.30.300.30">
    <property type="match status" value="1"/>
</dbReference>
<dbReference type="InterPro" id="IPR050237">
    <property type="entry name" value="ATP-dep_AMP-bd_enzyme"/>
</dbReference>
<keyword evidence="4" id="KW-1185">Reference proteome</keyword>
<reference evidence="3 4" key="1">
    <citation type="submission" date="2024-03" db="EMBL/GenBank/DDBJ databases">
        <title>High-quality draft genome sequencing of Tistrella sp. BH-R2-4.</title>
        <authorList>
            <person name="Dong C."/>
        </authorList>
    </citation>
    <scope>NUCLEOTIDE SEQUENCE [LARGE SCALE GENOMIC DNA]</scope>
    <source>
        <strain evidence="3 4">BH-R2-4</strain>
    </source>
</reference>
<feature type="domain" description="AMP-binding enzyme C-terminal" evidence="2">
    <location>
        <begin position="431"/>
        <end position="510"/>
    </location>
</feature>
<protein>
    <submittedName>
        <fullName evidence="3">AMP-binding protein</fullName>
    </submittedName>
</protein>
<sequence>MASQAPVIHGRGEARPVFATVLAMLDHAIEKHPDTIALIHMGRALSYADEGRAVAALADDLARRGAAGRPVVVLVPNSLEYHIAYFAVLRAGGVPVLLNPLYPAPALEPLFADAMPVLVLAAPETADAARALQPRFGHDVVVMGEGGHTVVALVAAGPGRFQPRSVAPDAPAVLMFTGGTTGISKAIVHSHRAMVEGILRIDWGWPTRASGEVWLPVAPMFHIYGWFFGVGNPVHACATLVIPDRFQPDHVVQLIADHRVTVFGGGPPAIYQGLMAAAGFNTADLSSLAVCGGGGAPFPVEVLKRWKDRTGVEICEGYGMTEIAPIAVNTDSFGRKAGSVGKPVPDVEIRIADLADASVTLPAGGVGEVCVRGPHALTEYRNRPDETASAIRDGWVLTGDIGFMDADGFLTITDRKKDVILVKGFNVFPREVEEVIHEHADVRGVGVISQPDPRSGERIIAFVMVDQQAGDGPRVTAADILAHCKARLVGYKVPAEIRLVDDLPLTPARKLDRIALRRQAADAADAA</sequence>
<dbReference type="InterPro" id="IPR000873">
    <property type="entry name" value="AMP-dep_synth/lig_dom"/>
</dbReference>
<proteinExistence type="predicted"/>
<organism evidence="3 4">
    <name type="scientific">Tistrella arctica</name>
    <dbReference type="NCBI Taxonomy" id="3133430"/>
    <lineage>
        <taxon>Bacteria</taxon>
        <taxon>Pseudomonadati</taxon>
        <taxon>Pseudomonadota</taxon>
        <taxon>Alphaproteobacteria</taxon>
        <taxon>Geminicoccales</taxon>
        <taxon>Geminicoccaceae</taxon>
        <taxon>Tistrella</taxon>
    </lineage>
</organism>
<comment type="caution">
    <text evidence="3">The sequence shown here is derived from an EMBL/GenBank/DDBJ whole genome shotgun (WGS) entry which is preliminary data.</text>
</comment>
<dbReference type="Gene3D" id="3.40.50.12780">
    <property type="entry name" value="N-terminal domain of ligase-like"/>
    <property type="match status" value="1"/>
</dbReference>
<name>A0ABU9YLX8_9PROT</name>
<dbReference type="PROSITE" id="PS00455">
    <property type="entry name" value="AMP_BINDING"/>
    <property type="match status" value="1"/>
</dbReference>
<dbReference type="Pfam" id="PF00501">
    <property type="entry name" value="AMP-binding"/>
    <property type="match status" value="1"/>
</dbReference>
<evidence type="ECO:0000313" key="3">
    <source>
        <dbReference type="EMBL" id="MEN2989800.1"/>
    </source>
</evidence>
<accession>A0ABU9YLX8</accession>
<dbReference type="PANTHER" id="PTHR43767:SF1">
    <property type="entry name" value="NONRIBOSOMAL PEPTIDE SYNTHASE PES1 (EUROFUNG)-RELATED"/>
    <property type="match status" value="1"/>
</dbReference>
<evidence type="ECO:0000259" key="2">
    <source>
        <dbReference type="Pfam" id="PF13193"/>
    </source>
</evidence>
<dbReference type="Proteomes" id="UP001413721">
    <property type="component" value="Unassembled WGS sequence"/>
</dbReference>
<dbReference type="InterPro" id="IPR042099">
    <property type="entry name" value="ANL_N_sf"/>
</dbReference>